<dbReference type="OrthoDB" id="466522at2"/>
<dbReference type="AlphaFoldDB" id="F4XUZ6"/>
<proteinExistence type="predicted"/>
<dbReference type="RefSeq" id="WP_008186593.1">
    <property type="nucleotide sequence ID" value="NZ_GL890935.1"/>
</dbReference>
<dbReference type="Proteomes" id="UP000003959">
    <property type="component" value="Unassembled WGS sequence"/>
</dbReference>
<name>F4XUZ6_9CYAN</name>
<evidence type="ECO:0000313" key="1">
    <source>
        <dbReference type="EMBL" id="EGJ31599.1"/>
    </source>
</evidence>
<evidence type="ECO:0000313" key="2">
    <source>
        <dbReference type="Proteomes" id="UP000003959"/>
    </source>
</evidence>
<dbReference type="NCBIfam" id="TIGR01784">
    <property type="entry name" value="T_den_put_tspse"/>
    <property type="match status" value="1"/>
</dbReference>
<dbReference type="PANTHER" id="PTHR41317">
    <property type="entry name" value="PD-(D_E)XK NUCLEASE FAMILY TRANSPOSASE"/>
    <property type="match status" value="1"/>
</dbReference>
<dbReference type="HOGENOM" id="CLU_057504_2_0_3"/>
<gene>
    <name evidence="1" type="ORF">LYNGBM3L_36520</name>
</gene>
<dbReference type="Pfam" id="PF12784">
    <property type="entry name" value="PDDEXK_2"/>
    <property type="match status" value="1"/>
</dbReference>
<dbReference type="eggNOG" id="COG5464">
    <property type="taxonomic scope" value="Bacteria"/>
</dbReference>
<dbReference type="EMBL" id="GL890935">
    <property type="protein sequence ID" value="EGJ31599.1"/>
    <property type="molecule type" value="Genomic_DNA"/>
</dbReference>
<dbReference type="InterPro" id="IPR010106">
    <property type="entry name" value="RpnA"/>
</dbReference>
<organism evidence="1 2">
    <name type="scientific">Moorena producens 3L</name>
    <dbReference type="NCBI Taxonomy" id="489825"/>
    <lineage>
        <taxon>Bacteria</taxon>
        <taxon>Bacillati</taxon>
        <taxon>Cyanobacteriota</taxon>
        <taxon>Cyanophyceae</taxon>
        <taxon>Coleofasciculales</taxon>
        <taxon>Coleofasciculaceae</taxon>
        <taxon>Moorena</taxon>
    </lineage>
</organism>
<sequence length="297" mass="34560">MPDTHIRFDWAIKKLLRNKANFGVLEGFLSELLHFDITIKTLLESEANQETLDDKTNRVDILAETTDGELILIEVQNNPQHDYFHRMLYGASKLVTEYLDKGEEYGQIKKVYSINIVYFNLGMGDDYIYSYRGEFVGANLGDILQPTKTQEFKFHINKVADIFPEYYLLKVRNFKDLAKNPLDEWIYFLKNSDIKAEFSAKGIAEAKEALRVTNLSEQERAAYERYINNKRDEASILSTQEFETKWQVEQAEIRGIEKGIKQEKIAIARSCREQGLDVETIMKITQLSREEIESIEN</sequence>
<dbReference type="PANTHER" id="PTHR41317:SF1">
    <property type="entry name" value="PD-(D_E)XK NUCLEASE FAMILY TRANSPOSASE"/>
    <property type="match status" value="1"/>
</dbReference>
<keyword evidence="2" id="KW-1185">Reference proteome</keyword>
<accession>F4XUZ6</accession>
<reference evidence="2" key="1">
    <citation type="journal article" date="2011" name="Proc. Natl. Acad. Sci. U.S.A.">
        <title>Genomic insights into the physiology and ecology of the marine filamentous cyanobacterium Lyngbya majuscula.</title>
        <authorList>
            <person name="Jones A.C."/>
            <person name="Monroe E.A."/>
            <person name="Podell S."/>
            <person name="Hess W.R."/>
            <person name="Klages S."/>
            <person name="Esquenazi E."/>
            <person name="Niessen S."/>
            <person name="Hoover H."/>
            <person name="Rothmann M."/>
            <person name="Lasken R.S."/>
            <person name="Yates J.R.III."/>
            <person name="Reinhardt R."/>
            <person name="Kube M."/>
            <person name="Burkart M.D."/>
            <person name="Allen E.E."/>
            <person name="Dorrestein P.C."/>
            <person name="Gerwick W.H."/>
            <person name="Gerwick L."/>
        </authorList>
    </citation>
    <scope>NUCLEOTIDE SEQUENCE [LARGE SCALE GENOMIC DNA]</scope>
    <source>
        <strain evidence="2">3L</strain>
    </source>
</reference>
<protein>
    <recommendedName>
        <fullName evidence="3">Rpn family recombination-promoting nuclease/putative transposase</fullName>
    </recommendedName>
</protein>
<evidence type="ECO:0008006" key="3">
    <source>
        <dbReference type="Google" id="ProtNLM"/>
    </source>
</evidence>